<evidence type="ECO:0000313" key="3">
    <source>
        <dbReference type="Proteomes" id="UP001153069"/>
    </source>
</evidence>
<sequence length="630" mass="70579">MKSAPLSEIRVALLGHVSVGKTTVLNAILGDKFGEVSMRRTTAGINFFRIVPSTLATTEEKDQEEIKPADKVHEEIEASNKKLRESQQIEEKWFTIQIDKQLCEMREKTSLVMVDIPGINEADTNSIYMNYVQENWKDFDCVIVIMDARQGVNTEEQVGLLRLVKENLAAKKHVPVIVMFNKVDDPDDKEQAVLVKESQDKIAKMFAVGCRDQALKQLPKLSGKKGAMHTVSTSDLYPIVIPVSAIRAYFYRAASTLSYDKFRTKFDLEIVDKIGREEFGRRKWERMPLEKKYKSLHDLVLEGSENEEEGVLGTGFDILLCALSVAVGGHKTQTKLLQSQVDIALQSIQLGKPSCSMFESLYNKSKAFEKDVDAIKQAFWSRYRPCAKSSLQAFGNEPKPELLAEPAALLKEYASFVAAVGWDHEQKLVKEASCELVREQLGVIVNAQDLQAAVNLAANRFTLDNPRNCARCQQKKPPVGQEPAWSTLSLYDWITIFESLQRSLSNELFSQELIALGILRDRYSSSLSSSGGHACECSSCNRIHNNSSYGCSDQMTCPGCRHSISRPSKCRKKHHYSNDHWNLRFEGGSIKVVGHMATIQIPSLPSDENHWGHVAWSCSSLIAAPLKNAL</sequence>
<dbReference type="Pfam" id="PF00350">
    <property type="entry name" value="Dynamin_N"/>
    <property type="match status" value="1"/>
</dbReference>
<keyword evidence="3" id="KW-1185">Reference proteome</keyword>
<dbReference type="GO" id="GO:0000028">
    <property type="term" value="P:ribosomal small subunit assembly"/>
    <property type="evidence" value="ECO:0007669"/>
    <property type="project" value="TreeGrafter"/>
</dbReference>
<protein>
    <recommendedName>
        <fullName evidence="1">Dynamin N-terminal domain-containing protein</fullName>
    </recommendedName>
</protein>
<dbReference type="GO" id="GO:0005525">
    <property type="term" value="F:GTP binding"/>
    <property type="evidence" value="ECO:0007669"/>
    <property type="project" value="InterPro"/>
</dbReference>
<name>A0A9N8HD60_9STRA</name>
<comment type="caution">
    <text evidence="2">The sequence shown here is derived from an EMBL/GenBank/DDBJ whole genome shotgun (WGS) entry which is preliminary data.</text>
</comment>
<feature type="domain" description="Dynamin N-terminal" evidence="1">
    <location>
        <begin position="11"/>
        <end position="168"/>
    </location>
</feature>
<dbReference type="OrthoDB" id="43903at2759"/>
<gene>
    <name evidence="2" type="ORF">SEMRO_247_G097960.1</name>
</gene>
<dbReference type="Gene3D" id="3.40.50.300">
    <property type="entry name" value="P-loop containing nucleotide triphosphate hydrolases"/>
    <property type="match status" value="1"/>
</dbReference>
<dbReference type="InterPro" id="IPR027417">
    <property type="entry name" value="P-loop_NTPase"/>
</dbReference>
<dbReference type="Proteomes" id="UP001153069">
    <property type="component" value="Unassembled WGS sequence"/>
</dbReference>
<evidence type="ECO:0000313" key="2">
    <source>
        <dbReference type="EMBL" id="CAB9505888.1"/>
    </source>
</evidence>
<dbReference type="InterPro" id="IPR045063">
    <property type="entry name" value="Dynamin_N"/>
</dbReference>
<dbReference type="InterPro" id="IPR005662">
    <property type="entry name" value="GTPase_Era-like"/>
</dbReference>
<organism evidence="2 3">
    <name type="scientific">Seminavis robusta</name>
    <dbReference type="NCBI Taxonomy" id="568900"/>
    <lineage>
        <taxon>Eukaryota</taxon>
        <taxon>Sar</taxon>
        <taxon>Stramenopiles</taxon>
        <taxon>Ochrophyta</taxon>
        <taxon>Bacillariophyta</taxon>
        <taxon>Bacillariophyceae</taxon>
        <taxon>Bacillariophycidae</taxon>
        <taxon>Naviculales</taxon>
        <taxon>Naviculaceae</taxon>
        <taxon>Seminavis</taxon>
    </lineage>
</organism>
<dbReference type="EMBL" id="CAICTM010000246">
    <property type="protein sequence ID" value="CAB9505888.1"/>
    <property type="molecule type" value="Genomic_DNA"/>
</dbReference>
<evidence type="ECO:0000259" key="1">
    <source>
        <dbReference type="Pfam" id="PF00350"/>
    </source>
</evidence>
<dbReference type="GO" id="GO:0019843">
    <property type="term" value="F:rRNA binding"/>
    <property type="evidence" value="ECO:0007669"/>
    <property type="project" value="TreeGrafter"/>
</dbReference>
<dbReference type="SUPFAM" id="SSF52540">
    <property type="entry name" value="P-loop containing nucleoside triphosphate hydrolases"/>
    <property type="match status" value="1"/>
</dbReference>
<accession>A0A9N8HD60</accession>
<reference evidence="2" key="1">
    <citation type="submission" date="2020-06" db="EMBL/GenBank/DDBJ databases">
        <authorList>
            <consortium name="Plant Systems Biology data submission"/>
        </authorList>
    </citation>
    <scope>NUCLEOTIDE SEQUENCE</scope>
    <source>
        <strain evidence="2">D6</strain>
    </source>
</reference>
<dbReference type="PANTHER" id="PTHR42698:SF2">
    <property type="entry name" value="GTPASE ERA-LIKE, CHLOROPLASTIC"/>
    <property type="match status" value="1"/>
</dbReference>
<proteinExistence type="predicted"/>
<dbReference type="GO" id="GO:0043024">
    <property type="term" value="F:ribosomal small subunit binding"/>
    <property type="evidence" value="ECO:0007669"/>
    <property type="project" value="TreeGrafter"/>
</dbReference>
<dbReference type="AlphaFoldDB" id="A0A9N8HD60"/>
<dbReference type="PANTHER" id="PTHR42698">
    <property type="entry name" value="GTPASE ERA"/>
    <property type="match status" value="1"/>
</dbReference>